<feature type="domain" description="YtkA-like" evidence="3">
    <location>
        <begin position="164"/>
        <end position="246"/>
    </location>
</feature>
<protein>
    <recommendedName>
        <fullName evidence="3">YtkA-like domain-containing protein</fullName>
    </recommendedName>
</protein>
<dbReference type="Pfam" id="PF13115">
    <property type="entry name" value="YtkA"/>
    <property type="match status" value="2"/>
</dbReference>
<feature type="chain" id="PRO_5038383752" description="YtkA-like domain-containing protein" evidence="2">
    <location>
        <begin position="22"/>
        <end position="264"/>
    </location>
</feature>
<dbReference type="AlphaFoldDB" id="A0A6N8FKN1"/>
<accession>A0A6N8FKN1</accession>
<gene>
    <name evidence="4" type="ORF">GMD78_17700</name>
</gene>
<feature type="signal peptide" evidence="2">
    <location>
        <begin position="1"/>
        <end position="21"/>
    </location>
</feature>
<organism evidence="4 5">
    <name type="scientific">Ornithinibacillus caprae</name>
    <dbReference type="NCBI Taxonomy" id="2678566"/>
    <lineage>
        <taxon>Bacteria</taxon>
        <taxon>Bacillati</taxon>
        <taxon>Bacillota</taxon>
        <taxon>Bacilli</taxon>
        <taxon>Bacillales</taxon>
        <taxon>Bacillaceae</taxon>
        <taxon>Ornithinibacillus</taxon>
    </lineage>
</organism>
<reference evidence="4 5" key="1">
    <citation type="submission" date="2019-11" db="EMBL/GenBank/DDBJ databases">
        <authorList>
            <person name="Li X."/>
        </authorList>
    </citation>
    <scope>NUCLEOTIDE SEQUENCE [LARGE SCALE GENOMIC DNA]</scope>
    <source>
        <strain evidence="4 5">L9</strain>
    </source>
</reference>
<evidence type="ECO:0000256" key="2">
    <source>
        <dbReference type="SAM" id="SignalP"/>
    </source>
</evidence>
<feature type="compositionally biased region" description="Acidic residues" evidence="1">
    <location>
        <begin position="140"/>
        <end position="149"/>
    </location>
</feature>
<feature type="compositionally biased region" description="Basic and acidic residues" evidence="1">
    <location>
        <begin position="150"/>
        <end position="164"/>
    </location>
</feature>
<comment type="caution">
    <text evidence="4">The sequence shown here is derived from an EMBL/GenBank/DDBJ whole genome shotgun (WGS) entry which is preliminary data.</text>
</comment>
<evidence type="ECO:0000313" key="5">
    <source>
        <dbReference type="Proteomes" id="UP000469125"/>
    </source>
</evidence>
<evidence type="ECO:0000259" key="3">
    <source>
        <dbReference type="Pfam" id="PF13115"/>
    </source>
</evidence>
<feature type="domain" description="YtkA-like" evidence="3">
    <location>
        <begin position="41"/>
        <end position="119"/>
    </location>
</feature>
<sequence>MTKKTIWIFSLILFFSTILVACNDEEKDMNEMPEEDDMAILEVDLQVPDSVEVNETLEMKAVVTYGDEMVSDADEVEYEVWEEGQQEDSYRIEATNHGDGTYTAETSFEQDGIFHIQVHVTARDLHTMPKQEVTVGEGGEYPDEEDQDSTDEHHDESGHSHSEEASEGFTMEFTELDPVQVMEEINLTVQLKMDNKSLTNAKVQYEIWNDTISDKHEWIPAEEKNPGEYHATHQFSDPGEYNIQVHVENDEGLHEHETYELEVK</sequence>
<dbReference type="PROSITE" id="PS51257">
    <property type="entry name" value="PROKAR_LIPOPROTEIN"/>
    <property type="match status" value="1"/>
</dbReference>
<dbReference type="Gene3D" id="2.60.40.3760">
    <property type="match status" value="1"/>
</dbReference>
<dbReference type="RefSeq" id="WP_155670791.1">
    <property type="nucleotide sequence ID" value="NZ_WOCA01000018.1"/>
</dbReference>
<dbReference type="Proteomes" id="UP000469125">
    <property type="component" value="Unassembled WGS sequence"/>
</dbReference>
<name>A0A6N8FKN1_9BACI</name>
<dbReference type="EMBL" id="WOCA01000018">
    <property type="protein sequence ID" value="MUK90210.1"/>
    <property type="molecule type" value="Genomic_DNA"/>
</dbReference>
<evidence type="ECO:0000256" key="1">
    <source>
        <dbReference type="SAM" id="MobiDB-lite"/>
    </source>
</evidence>
<dbReference type="InterPro" id="IPR032693">
    <property type="entry name" value="YtkA-like_dom"/>
</dbReference>
<keyword evidence="2" id="KW-0732">Signal</keyword>
<feature type="region of interest" description="Disordered" evidence="1">
    <location>
        <begin position="134"/>
        <end position="170"/>
    </location>
</feature>
<proteinExistence type="predicted"/>
<evidence type="ECO:0000313" key="4">
    <source>
        <dbReference type="EMBL" id="MUK90210.1"/>
    </source>
</evidence>
<keyword evidence="5" id="KW-1185">Reference proteome</keyword>